<dbReference type="OrthoDB" id="1524711at2"/>
<sequence length="170" mass="19097">MKHVKTLVVALALILGTTGFVQAQDSKVAHIATQELLTSMPEYKKAQADLEKLQNSYDAEMNTMANELKKTMERYGNEAQSQTDETNLQRQAEVEQTRNKIMEYRQNALRDLQKKESEALQPIVEKARTAIQKVARAKGYKYVLDSTTGTGLILADGYDLMADVKKELGI</sequence>
<name>A0A1M5YTC0_9FLAO</name>
<evidence type="ECO:0000313" key="5">
    <source>
        <dbReference type="EMBL" id="RXG29456.1"/>
    </source>
</evidence>
<feature type="signal peptide" evidence="4">
    <location>
        <begin position="1"/>
        <end position="23"/>
    </location>
</feature>
<dbReference type="PANTHER" id="PTHR35089">
    <property type="entry name" value="CHAPERONE PROTEIN SKP"/>
    <property type="match status" value="1"/>
</dbReference>
<gene>
    <name evidence="5" type="ORF">DSM01_1556</name>
    <name evidence="6" type="ORF">SAMN04487999_2281</name>
</gene>
<dbReference type="GO" id="GO:0005829">
    <property type="term" value="C:cytosol"/>
    <property type="evidence" value="ECO:0007669"/>
    <property type="project" value="TreeGrafter"/>
</dbReference>
<evidence type="ECO:0000256" key="3">
    <source>
        <dbReference type="SAM" id="Coils"/>
    </source>
</evidence>
<evidence type="ECO:0000256" key="4">
    <source>
        <dbReference type="SAM" id="SignalP"/>
    </source>
</evidence>
<keyword evidence="8" id="KW-1185">Reference proteome</keyword>
<evidence type="ECO:0000313" key="7">
    <source>
        <dbReference type="Proteomes" id="UP000184240"/>
    </source>
</evidence>
<evidence type="ECO:0000256" key="1">
    <source>
        <dbReference type="ARBA" id="ARBA00009091"/>
    </source>
</evidence>
<reference evidence="5 8" key="3">
    <citation type="submission" date="2018-07" db="EMBL/GenBank/DDBJ databases">
        <title>Leeuwenhoekiella genomics.</title>
        <authorList>
            <person name="Tahon G."/>
            <person name="Willems A."/>
        </authorList>
    </citation>
    <scope>NUCLEOTIDE SEQUENCE [LARGE SCALE GENOMIC DNA]</scope>
    <source>
        <strain evidence="5 8">LMG 24856</strain>
    </source>
</reference>
<dbReference type="Proteomes" id="UP000290037">
    <property type="component" value="Unassembled WGS sequence"/>
</dbReference>
<dbReference type="AlphaFoldDB" id="A0A1M5YTC0"/>
<feature type="chain" id="PRO_5012861486" evidence="4">
    <location>
        <begin position="24"/>
        <end position="170"/>
    </location>
</feature>
<dbReference type="SMART" id="SM00935">
    <property type="entry name" value="OmpH"/>
    <property type="match status" value="1"/>
</dbReference>
<comment type="similarity">
    <text evidence="1">Belongs to the Skp family.</text>
</comment>
<dbReference type="GO" id="GO:0051082">
    <property type="term" value="F:unfolded protein binding"/>
    <property type="evidence" value="ECO:0007669"/>
    <property type="project" value="InterPro"/>
</dbReference>
<dbReference type="GO" id="GO:0050821">
    <property type="term" value="P:protein stabilization"/>
    <property type="evidence" value="ECO:0007669"/>
    <property type="project" value="TreeGrafter"/>
</dbReference>
<dbReference type="PANTHER" id="PTHR35089:SF1">
    <property type="entry name" value="CHAPERONE PROTEIN SKP"/>
    <property type="match status" value="1"/>
</dbReference>
<dbReference type="InterPro" id="IPR024930">
    <property type="entry name" value="Skp_dom_sf"/>
</dbReference>
<reference evidence="6" key="2">
    <citation type="submission" date="2016-11" db="EMBL/GenBank/DDBJ databases">
        <authorList>
            <person name="Jaros S."/>
            <person name="Januszkiewicz K."/>
            <person name="Wedrychowicz H."/>
        </authorList>
    </citation>
    <scope>NUCLEOTIDE SEQUENCE [LARGE SCALE GENOMIC DNA]</scope>
    <source>
        <strain evidence="6">DSM 19859</strain>
    </source>
</reference>
<accession>A0A1M5YTC0</accession>
<proteinExistence type="inferred from homology"/>
<keyword evidence="2 4" id="KW-0732">Signal</keyword>
<evidence type="ECO:0000313" key="6">
    <source>
        <dbReference type="EMBL" id="SHI14793.1"/>
    </source>
</evidence>
<dbReference type="SUPFAM" id="SSF111384">
    <property type="entry name" value="OmpH-like"/>
    <property type="match status" value="1"/>
</dbReference>
<reference evidence="7" key="1">
    <citation type="submission" date="2016-11" db="EMBL/GenBank/DDBJ databases">
        <authorList>
            <person name="Varghese N."/>
            <person name="Submissions S."/>
        </authorList>
    </citation>
    <scope>NUCLEOTIDE SEQUENCE [LARGE SCALE GENOMIC DNA]</scope>
    <source>
        <strain evidence="7">DSM 19859</strain>
    </source>
</reference>
<dbReference type="Pfam" id="PF03938">
    <property type="entry name" value="OmpH"/>
    <property type="match status" value="1"/>
</dbReference>
<feature type="coiled-coil region" evidence="3">
    <location>
        <begin position="43"/>
        <end position="107"/>
    </location>
</feature>
<dbReference type="Gene3D" id="3.30.910.20">
    <property type="entry name" value="Skp domain"/>
    <property type="match status" value="1"/>
</dbReference>
<evidence type="ECO:0000256" key="2">
    <source>
        <dbReference type="ARBA" id="ARBA00022729"/>
    </source>
</evidence>
<organism evidence="6 7">
    <name type="scientific">Leeuwenhoekiella palythoae</name>
    <dbReference type="NCBI Taxonomy" id="573501"/>
    <lineage>
        <taxon>Bacteria</taxon>
        <taxon>Pseudomonadati</taxon>
        <taxon>Bacteroidota</taxon>
        <taxon>Flavobacteriia</taxon>
        <taxon>Flavobacteriales</taxon>
        <taxon>Flavobacteriaceae</taxon>
        <taxon>Leeuwenhoekiella</taxon>
    </lineage>
</organism>
<evidence type="ECO:0000313" key="8">
    <source>
        <dbReference type="Proteomes" id="UP000290037"/>
    </source>
</evidence>
<dbReference type="EMBL" id="FQXT01000004">
    <property type="protein sequence ID" value="SHI14793.1"/>
    <property type="molecule type" value="Genomic_DNA"/>
</dbReference>
<dbReference type="RefSeq" id="WP_072983161.1">
    <property type="nucleotide sequence ID" value="NZ_CAXPJH010000004.1"/>
</dbReference>
<keyword evidence="3" id="KW-0175">Coiled coil</keyword>
<dbReference type="Proteomes" id="UP000184240">
    <property type="component" value="Unassembled WGS sequence"/>
</dbReference>
<protein>
    <submittedName>
        <fullName evidence="6">Periplasmic chaperone for outer membrane proteins Skp</fullName>
    </submittedName>
</protein>
<dbReference type="InterPro" id="IPR005632">
    <property type="entry name" value="Chaperone_Skp"/>
</dbReference>
<dbReference type="EMBL" id="QOVN01000003">
    <property type="protein sequence ID" value="RXG29456.1"/>
    <property type="molecule type" value="Genomic_DNA"/>
</dbReference>
<dbReference type="STRING" id="573501.SAMN04487999_2281"/>